<sequence>MSEPALPVASVVENLRQVFFVYDLTARRLQYVNQAAGPVLGLRPTHPDEDLAALLRTLHPDDHDYAAECLDKLVRGRLHEDVEVRLVRAGGATQWVCLKAAVHPQPAGPVLLSGLVEDITAGKEYSRNAERFNNKKNSTLEILSHDLAGPLNVIYGAAVEVRARTQQLPDASLQELLRIIEETCRESVNLIHDFVDTEFFDSVNVELHRERVDLVERVGITVDNYRRGQQSLNISFELRASHPAIYLSIDENKLMQVLNNLIGNALKFTPDGGRIAVELWDEPDHVRIAVADSGIGIPEALLPVLFDKFTKARRTGLRGEKATGLGMSIIKTIVELHRGRIWVESTEGHGTTFYLKLPKDFDAAGRP</sequence>
<keyword evidence="3" id="KW-0597">Phosphoprotein</keyword>
<evidence type="ECO:0000313" key="8">
    <source>
        <dbReference type="Proteomes" id="UP000326380"/>
    </source>
</evidence>
<evidence type="ECO:0000256" key="1">
    <source>
        <dbReference type="ARBA" id="ARBA00000085"/>
    </source>
</evidence>
<dbReference type="InterPro" id="IPR036097">
    <property type="entry name" value="HisK_dim/P_sf"/>
</dbReference>
<dbReference type="FunFam" id="3.30.565.10:FF:000006">
    <property type="entry name" value="Sensor histidine kinase WalK"/>
    <property type="match status" value="1"/>
</dbReference>
<dbReference type="PRINTS" id="PR00344">
    <property type="entry name" value="BCTRLSENSOR"/>
</dbReference>
<keyword evidence="5" id="KW-0418">Kinase</keyword>
<protein>
    <recommendedName>
        <fullName evidence="2">histidine kinase</fullName>
        <ecNumber evidence="2">2.7.13.3</ecNumber>
    </recommendedName>
</protein>
<evidence type="ECO:0000256" key="4">
    <source>
        <dbReference type="ARBA" id="ARBA00022679"/>
    </source>
</evidence>
<dbReference type="InterPro" id="IPR003594">
    <property type="entry name" value="HATPase_dom"/>
</dbReference>
<evidence type="ECO:0000256" key="6">
    <source>
        <dbReference type="ARBA" id="ARBA00023012"/>
    </source>
</evidence>
<dbReference type="CDD" id="cd16922">
    <property type="entry name" value="HATPase_EvgS-ArcB-TorS-like"/>
    <property type="match status" value="1"/>
</dbReference>
<dbReference type="Pfam" id="PF02518">
    <property type="entry name" value="HATPase_c"/>
    <property type="match status" value="1"/>
</dbReference>
<organism evidence="7 8">
    <name type="scientific">Hymenobacter busanensis</name>
    <dbReference type="NCBI Taxonomy" id="2607656"/>
    <lineage>
        <taxon>Bacteria</taxon>
        <taxon>Pseudomonadati</taxon>
        <taxon>Bacteroidota</taxon>
        <taxon>Cytophagia</taxon>
        <taxon>Cytophagales</taxon>
        <taxon>Hymenobacteraceae</taxon>
        <taxon>Hymenobacter</taxon>
    </lineage>
</organism>
<proteinExistence type="predicted"/>
<dbReference type="SUPFAM" id="SSF55785">
    <property type="entry name" value="PYP-like sensor domain (PAS domain)"/>
    <property type="match status" value="1"/>
</dbReference>
<comment type="catalytic activity">
    <reaction evidence="1">
        <text>ATP + protein L-histidine = ADP + protein N-phospho-L-histidine.</text>
        <dbReference type="EC" id="2.7.13.3"/>
    </reaction>
</comment>
<dbReference type="InterPro" id="IPR000014">
    <property type="entry name" value="PAS"/>
</dbReference>
<keyword evidence="8" id="KW-1185">Reference proteome</keyword>
<dbReference type="Gene3D" id="1.10.287.130">
    <property type="match status" value="1"/>
</dbReference>
<gene>
    <name evidence="7" type="ORF">F0P96_09105</name>
</gene>
<dbReference type="CDD" id="cd00130">
    <property type="entry name" value="PAS"/>
    <property type="match status" value="1"/>
</dbReference>
<evidence type="ECO:0000256" key="5">
    <source>
        <dbReference type="ARBA" id="ARBA00022777"/>
    </source>
</evidence>
<dbReference type="EMBL" id="VTWU01000003">
    <property type="protein sequence ID" value="KAA9333128.1"/>
    <property type="molecule type" value="Genomic_DNA"/>
</dbReference>
<accession>A0A7L4ZYR7</accession>
<dbReference type="PANTHER" id="PTHR43711:SF31">
    <property type="entry name" value="HISTIDINE KINASE"/>
    <property type="match status" value="1"/>
</dbReference>
<dbReference type="PROSITE" id="PS50109">
    <property type="entry name" value="HIS_KIN"/>
    <property type="match status" value="1"/>
</dbReference>
<dbReference type="InterPro" id="IPR036890">
    <property type="entry name" value="HATPase_C_sf"/>
</dbReference>
<dbReference type="AlphaFoldDB" id="A0A7L4ZYR7"/>
<dbReference type="InterPro" id="IPR035965">
    <property type="entry name" value="PAS-like_dom_sf"/>
</dbReference>
<evidence type="ECO:0000313" key="7">
    <source>
        <dbReference type="EMBL" id="KAA9333128.1"/>
    </source>
</evidence>
<dbReference type="InterPro" id="IPR004358">
    <property type="entry name" value="Sig_transdc_His_kin-like_C"/>
</dbReference>
<dbReference type="InterPro" id="IPR005467">
    <property type="entry name" value="His_kinase_dom"/>
</dbReference>
<evidence type="ECO:0000256" key="2">
    <source>
        <dbReference type="ARBA" id="ARBA00012438"/>
    </source>
</evidence>
<dbReference type="Pfam" id="PF08447">
    <property type="entry name" value="PAS_3"/>
    <property type="match status" value="1"/>
</dbReference>
<reference evidence="7 8" key="1">
    <citation type="submission" date="2019-09" db="EMBL/GenBank/DDBJ databases">
        <title>Genome sequence of Hymenobacter sp. M3.</title>
        <authorList>
            <person name="Srinivasan S."/>
        </authorList>
    </citation>
    <scope>NUCLEOTIDE SEQUENCE [LARGE SCALE GENOMIC DNA]</scope>
    <source>
        <strain evidence="7 8">M3</strain>
    </source>
</reference>
<comment type="caution">
    <text evidence="7">The sequence shown here is derived from an EMBL/GenBank/DDBJ whole genome shotgun (WGS) entry which is preliminary data.</text>
</comment>
<dbReference type="SUPFAM" id="SSF47384">
    <property type="entry name" value="Homodimeric domain of signal transducing histidine kinase"/>
    <property type="match status" value="1"/>
</dbReference>
<dbReference type="PROSITE" id="PS50112">
    <property type="entry name" value="PAS"/>
    <property type="match status" value="1"/>
</dbReference>
<name>A0A7L4ZYR7_9BACT</name>
<keyword evidence="6" id="KW-0902">Two-component regulatory system</keyword>
<evidence type="ECO:0000256" key="3">
    <source>
        <dbReference type="ARBA" id="ARBA00022553"/>
    </source>
</evidence>
<dbReference type="EC" id="2.7.13.3" evidence="2"/>
<dbReference type="GO" id="GO:0000155">
    <property type="term" value="F:phosphorelay sensor kinase activity"/>
    <property type="evidence" value="ECO:0007669"/>
    <property type="project" value="InterPro"/>
</dbReference>
<dbReference type="SUPFAM" id="SSF55874">
    <property type="entry name" value="ATPase domain of HSP90 chaperone/DNA topoisomerase II/histidine kinase"/>
    <property type="match status" value="1"/>
</dbReference>
<dbReference type="Gene3D" id="3.30.565.10">
    <property type="entry name" value="Histidine kinase-like ATPase, C-terminal domain"/>
    <property type="match status" value="1"/>
</dbReference>
<dbReference type="SMART" id="SM00387">
    <property type="entry name" value="HATPase_c"/>
    <property type="match status" value="1"/>
</dbReference>
<dbReference type="RefSeq" id="WP_151078548.1">
    <property type="nucleotide sequence ID" value="NZ_CP047647.1"/>
</dbReference>
<dbReference type="PANTHER" id="PTHR43711">
    <property type="entry name" value="TWO-COMPONENT HISTIDINE KINASE"/>
    <property type="match status" value="1"/>
</dbReference>
<dbReference type="Gene3D" id="3.30.450.20">
    <property type="entry name" value="PAS domain"/>
    <property type="match status" value="1"/>
</dbReference>
<dbReference type="InterPro" id="IPR013655">
    <property type="entry name" value="PAS_fold_3"/>
</dbReference>
<keyword evidence="4" id="KW-0808">Transferase</keyword>
<dbReference type="InterPro" id="IPR050736">
    <property type="entry name" value="Sensor_HK_Regulatory"/>
</dbReference>
<dbReference type="Proteomes" id="UP000326380">
    <property type="component" value="Unassembled WGS sequence"/>
</dbReference>